<evidence type="ECO:0000259" key="1">
    <source>
        <dbReference type="PROSITE" id="PS50883"/>
    </source>
</evidence>
<dbReference type="KEGG" id="kyr:CVV65_01720"/>
<dbReference type="PANTHER" id="PTHR33121:SF76">
    <property type="entry name" value="SIGNALING PROTEIN"/>
    <property type="match status" value="1"/>
</dbReference>
<protein>
    <recommendedName>
        <fullName evidence="1">EAL domain-containing protein</fullName>
    </recommendedName>
</protein>
<keyword evidence="3" id="KW-1185">Reference proteome</keyword>
<evidence type="ECO:0000313" key="2">
    <source>
        <dbReference type="EMBL" id="ATY83845.1"/>
    </source>
</evidence>
<dbReference type="PROSITE" id="PS50883">
    <property type="entry name" value="EAL"/>
    <property type="match status" value="1"/>
</dbReference>
<dbReference type="Pfam" id="PF00563">
    <property type="entry name" value="EAL"/>
    <property type="match status" value="1"/>
</dbReference>
<dbReference type="Gene3D" id="3.20.20.450">
    <property type="entry name" value="EAL domain"/>
    <property type="match status" value="1"/>
</dbReference>
<name>A0A2K8N3S3_9BACL</name>
<dbReference type="InterPro" id="IPR035919">
    <property type="entry name" value="EAL_sf"/>
</dbReference>
<proteinExistence type="predicted"/>
<evidence type="ECO:0000313" key="3">
    <source>
        <dbReference type="Proteomes" id="UP000231932"/>
    </source>
</evidence>
<dbReference type="InterPro" id="IPR050706">
    <property type="entry name" value="Cyclic-di-GMP_PDE-like"/>
</dbReference>
<organism evidence="2 3">
    <name type="scientific">Kyrpidia spormannii</name>
    <dbReference type="NCBI Taxonomy" id="2055160"/>
    <lineage>
        <taxon>Bacteria</taxon>
        <taxon>Bacillati</taxon>
        <taxon>Bacillota</taxon>
        <taxon>Bacilli</taxon>
        <taxon>Bacillales</taxon>
        <taxon>Alicyclobacillaceae</taxon>
        <taxon>Kyrpidia</taxon>
    </lineage>
</organism>
<dbReference type="InterPro" id="IPR001633">
    <property type="entry name" value="EAL_dom"/>
</dbReference>
<dbReference type="PANTHER" id="PTHR33121">
    <property type="entry name" value="CYCLIC DI-GMP PHOSPHODIESTERASE PDEF"/>
    <property type="match status" value="1"/>
</dbReference>
<gene>
    <name evidence="2" type="ORF">CVV65_01720</name>
</gene>
<sequence length="120" mass="13122">MPAPPLTSQGFWVAVDDAGTGYNSLQTLVCLQPKFLKLDRFLVRGIADNAAARRMAALLLDYAREAGTRVIGEGIETAEEFACLLDMGVKLGQGCLIGRAARRPERWSDQAMPRGRMRLA</sequence>
<feature type="domain" description="EAL" evidence="1">
    <location>
        <begin position="1"/>
        <end position="114"/>
    </location>
</feature>
<dbReference type="EMBL" id="CP024955">
    <property type="protein sequence ID" value="ATY83845.1"/>
    <property type="molecule type" value="Genomic_DNA"/>
</dbReference>
<dbReference type="Proteomes" id="UP000231932">
    <property type="component" value="Chromosome"/>
</dbReference>
<dbReference type="AlphaFoldDB" id="A0A2K8N3S3"/>
<accession>A0A2K8N3S3</accession>
<dbReference type="GO" id="GO:0071111">
    <property type="term" value="F:cyclic-guanylate-specific phosphodiesterase activity"/>
    <property type="evidence" value="ECO:0007669"/>
    <property type="project" value="InterPro"/>
</dbReference>
<reference evidence="3" key="1">
    <citation type="submission" date="2017-11" db="EMBL/GenBank/DDBJ databases">
        <title>Complete Genome Sequence of Kyrpidia sp. Strain EA-1, a thermophilic, hydrogen-oxidizing Bacterium, isolated from the Azores.</title>
        <authorList>
            <person name="Reiner J.E."/>
            <person name="Lapp C.J."/>
            <person name="Bunk B."/>
            <person name="Gescher J."/>
        </authorList>
    </citation>
    <scope>NUCLEOTIDE SEQUENCE [LARGE SCALE GENOMIC DNA]</scope>
    <source>
        <strain evidence="3">EA-1</strain>
    </source>
</reference>
<dbReference type="RefSeq" id="WP_100666682.1">
    <property type="nucleotide sequence ID" value="NZ_CP024955.1"/>
</dbReference>
<dbReference type="SUPFAM" id="SSF141868">
    <property type="entry name" value="EAL domain-like"/>
    <property type="match status" value="1"/>
</dbReference>